<reference evidence="2 3" key="1">
    <citation type="submission" date="2024-09" db="EMBL/GenBank/DDBJ databases">
        <authorList>
            <person name="Sun Q."/>
            <person name="Mori K."/>
        </authorList>
    </citation>
    <scope>NUCLEOTIDE SEQUENCE [LARGE SCALE GENOMIC DNA]</scope>
    <source>
        <strain evidence="2 3">KCTC 23076</strain>
    </source>
</reference>
<evidence type="ECO:0008006" key="4">
    <source>
        <dbReference type="Google" id="ProtNLM"/>
    </source>
</evidence>
<sequence>MTDAATTLLTALGALTMVALGLQGADLVTLVVEDSARRRNARDTAPGRATRQFWSVIVPGLAALLLAVGVDLAARLMMGGDVLVGIGLIAPLALVLIAVVAVAVLVQQREPVDGFALLERRLADVPPTARPNRTEVDGWQRELVDLDGRYALRPARRPAWLSWRLAPAIVPAAFLSVAGWGAGTGVPGAPVWLSIAVLGLAGSVALGIVADRFAARARLQAARARAMSRIEIVRMLQDLERRSLRRVPGFGDRVARALAILREQQKPGSQPPRDR</sequence>
<protein>
    <recommendedName>
        <fullName evidence="4">Transmembrane protein</fullName>
    </recommendedName>
</protein>
<accession>A0ABV6RZ10</accession>
<feature type="transmembrane region" description="Helical" evidence="1">
    <location>
        <begin position="53"/>
        <end position="76"/>
    </location>
</feature>
<evidence type="ECO:0000313" key="2">
    <source>
        <dbReference type="EMBL" id="MFC0682204.1"/>
    </source>
</evidence>
<dbReference type="Proteomes" id="UP001589896">
    <property type="component" value="Unassembled WGS sequence"/>
</dbReference>
<keyword evidence="3" id="KW-1185">Reference proteome</keyword>
<evidence type="ECO:0000256" key="1">
    <source>
        <dbReference type="SAM" id="Phobius"/>
    </source>
</evidence>
<keyword evidence="1" id="KW-0812">Transmembrane</keyword>
<feature type="transmembrane region" description="Helical" evidence="1">
    <location>
        <begin position="161"/>
        <end position="183"/>
    </location>
</feature>
<keyword evidence="1" id="KW-0472">Membrane</keyword>
<evidence type="ECO:0000313" key="3">
    <source>
        <dbReference type="Proteomes" id="UP001589896"/>
    </source>
</evidence>
<keyword evidence="1" id="KW-1133">Transmembrane helix</keyword>
<dbReference type="RefSeq" id="WP_386676000.1">
    <property type="nucleotide sequence ID" value="NZ_JBHLTG010000011.1"/>
</dbReference>
<feature type="transmembrane region" description="Helical" evidence="1">
    <location>
        <begin position="12"/>
        <end position="32"/>
    </location>
</feature>
<name>A0ABV6RZ10_9GAMM</name>
<comment type="caution">
    <text evidence="2">The sequence shown here is derived from an EMBL/GenBank/DDBJ whole genome shotgun (WGS) entry which is preliminary data.</text>
</comment>
<proteinExistence type="predicted"/>
<dbReference type="EMBL" id="JBHLTG010000011">
    <property type="protein sequence ID" value="MFC0682204.1"/>
    <property type="molecule type" value="Genomic_DNA"/>
</dbReference>
<organism evidence="2 3">
    <name type="scientific">Lysobacter korlensis</name>
    <dbReference type="NCBI Taxonomy" id="553636"/>
    <lineage>
        <taxon>Bacteria</taxon>
        <taxon>Pseudomonadati</taxon>
        <taxon>Pseudomonadota</taxon>
        <taxon>Gammaproteobacteria</taxon>
        <taxon>Lysobacterales</taxon>
        <taxon>Lysobacteraceae</taxon>
        <taxon>Lysobacter</taxon>
    </lineage>
</organism>
<feature type="transmembrane region" description="Helical" evidence="1">
    <location>
        <begin position="82"/>
        <end position="106"/>
    </location>
</feature>
<feature type="transmembrane region" description="Helical" evidence="1">
    <location>
        <begin position="189"/>
        <end position="210"/>
    </location>
</feature>
<gene>
    <name evidence="2" type="ORF">ACFFGH_30605</name>
</gene>